<sequence>MREQQQVIFANLMPPLPGGIFLCNLEWSVKWYISIN</sequence>
<dbReference type="HOGENOM" id="CLU_3356291_0_0_9"/>
<evidence type="ECO:0000313" key="1">
    <source>
        <dbReference type="EMBL" id="EDP20182.1"/>
    </source>
</evidence>
<dbReference type="EMBL" id="ABED02000029">
    <property type="protein sequence ID" value="EDP20182.1"/>
    <property type="molecule type" value="Genomic_DNA"/>
</dbReference>
<dbReference type="AlphaFoldDB" id="A8SG72"/>
<gene>
    <name evidence="1" type="ORF">FAEPRAM212_02969</name>
</gene>
<organism evidence="1 2">
    <name type="scientific">Faecalibacterium prausnitzii M21/2</name>
    <dbReference type="NCBI Taxonomy" id="411485"/>
    <lineage>
        <taxon>Bacteria</taxon>
        <taxon>Bacillati</taxon>
        <taxon>Bacillota</taxon>
        <taxon>Clostridia</taxon>
        <taxon>Eubacteriales</taxon>
        <taxon>Oscillospiraceae</taxon>
        <taxon>Faecalibacterium</taxon>
    </lineage>
</organism>
<evidence type="ECO:0000313" key="2">
    <source>
        <dbReference type="Proteomes" id="UP000005945"/>
    </source>
</evidence>
<comment type="caution">
    <text evidence="1">The sequence shown here is derived from an EMBL/GenBank/DDBJ whole genome shotgun (WGS) entry which is preliminary data.</text>
</comment>
<protein>
    <submittedName>
        <fullName evidence="1">Uncharacterized protein</fullName>
    </submittedName>
</protein>
<dbReference type="Proteomes" id="UP000005945">
    <property type="component" value="Unassembled WGS sequence"/>
</dbReference>
<reference evidence="1 2" key="1">
    <citation type="submission" date="2007-09" db="EMBL/GenBank/DDBJ databases">
        <title>Draft genome sequence of Faecalibacterium prausnitzii M21/2.</title>
        <authorList>
            <person name="Sudarsanam P."/>
            <person name="Ley R."/>
            <person name="Guruge J."/>
            <person name="Turnbaugh P.J."/>
            <person name="Mahowald M."/>
            <person name="Liep D."/>
            <person name="Gordon J."/>
        </authorList>
    </citation>
    <scope>NUCLEOTIDE SEQUENCE [LARGE SCALE GENOMIC DNA]</scope>
    <source>
        <strain evidence="1 2">M21/2</strain>
    </source>
</reference>
<reference evidence="1 2" key="2">
    <citation type="submission" date="2007-09" db="EMBL/GenBank/DDBJ databases">
        <authorList>
            <person name="Fulton L."/>
            <person name="Clifton S."/>
            <person name="Fulton B."/>
            <person name="Xu J."/>
            <person name="Minx P."/>
            <person name="Pepin K.H."/>
            <person name="Johnson M."/>
            <person name="Thiruvilangam P."/>
            <person name="Bhonagiri V."/>
            <person name="Nash W.E."/>
            <person name="Mardis E.R."/>
            <person name="Wilson R.K."/>
        </authorList>
    </citation>
    <scope>NUCLEOTIDE SEQUENCE [LARGE SCALE GENOMIC DNA]</scope>
    <source>
        <strain evidence="1 2">M21/2</strain>
    </source>
</reference>
<proteinExistence type="predicted"/>
<accession>A8SG72</accession>
<name>A8SG72_9FIRM</name>